<comment type="caution">
    <text evidence="2">The sequence shown here is derived from an EMBL/GenBank/DDBJ whole genome shotgun (WGS) entry which is preliminary data.</text>
</comment>
<dbReference type="GO" id="GO:0030686">
    <property type="term" value="C:90S preribosome"/>
    <property type="evidence" value="ECO:0007669"/>
    <property type="project" value="InterPro"/>
</dbReference>
<dbReference type="PANTHER" id="PTHR44163:SF1">
    <property type="entry name" value="U3 SMALL NUCLEOLAR RNA-ASSOCIATED PROTEIN 4 HOMOLOG"/>
    <property type="match status" value="1"/>
</dbReference>
<dbReference type="Pfam" id="PF00400">
    <property type="entry name" value="WD40"/>
    <property type="match status" value="3"/>
</dbReference>
<evidence type="ECO:0000256" key="1">
    <source>
        <dbReference type="SAM" id="MobiDB-lite"/>
    </source>
</evidence>
<dbReference type="InterPro" id="IPR001680">
    <property type="entry name" value="WD40_rpt"/>
</dbReference>
<dbReference type="PANTHER" id="PTHR44163">
    <property type="entry name" value="U3 SMALL NUCLEOLAR RNA-ASSOCIATED PROTEIN 4 HOMOLOG"/>
    <property type="match status" value="1"/>
</dbReference>
<dbReference type="EMBL" id="MBFR01000121">
    <property type="protein sequence ID" value="PVU93664.1"/>
    <property type="molecule type" value="Genomic_DNA"/>
</dbReference>
<dbReference type="OrthoDB" id="8883818at2759"/>
<keyword evidence="3" id="KW-1185">Reference proteome</keyword>
<dbReference type="Gene3D" id="2.130.10.10">
    <property type="entry name" value="YVTN repeat-like/Quinoprotein amine dehydrogenase"/>
    <property type="match status" value="3"/>
</dbReference>
<dbReference type="InterPro" id="IPR015943">
    <property type="entry name" value="WD40/YVTN_repeat-like_dom_sf"/>
</dbReference>
<dbReference type="SUPFAM" id="SSF50998">
    <property type="entry name" value="Quinoprotein alcohol dehydrogenase-like"/>
    <property type="match status" value="1"/>
</dbReference>
<dbReference type="GO" id="GO:0000462">
    <property type="term" value="P:maturation of SSU-rRNA from tricistronic rRNA transcript (SSU-rRNA, 5.8S rRNA, LSU-rRNA)"/>
    <property type="evidence" value="ECO:0007669"/>
    <property type="project" value="InterPro"/>
</dbReference>
<dbReference type="STRING" id="133385.A0A2T9YN18"/>
<feature type="region of interest" description="Disordered" evidence="1">
    <location>
        <begin position="769"/>
        <end position="798"/>
    </location>
</feature>
<accession>A0A2T9YN18</accession>
<dbReference type="AlphaFoldDB" id="A0A2T9YN18"/>
<name>A0A2T9YN18_9FUNG</name>
<dbReference type="InterPro" id="IPR046351">
    <property type="entry name" value="UTP4"/>
</dbReference>
<evidence type="ECO:0000313" key="3">
    <source>
        <dbReference type="Proteomes" id="UP000245383"/>
    </source>
</evidence>
<dbReference type="GO" id="GO:0003723">
    <property type="term" value="F:RNA binding"/>
    <property type="evidence" value="ECO:0007669"/>
    <property type="project" value="TreeGrafter"/>
</dbReference>
<dbReference type="SUPFAM" id="SSF117289">
    <property type="entry name" value="Nucleoporin domain"/>
    <property type="match status" value="1"/>
</dbReference>
<protein>
    <submittedName>
        <fullName evidence="2">Uncharacterized protein</fullName>
    </submittedName>
</protein>
<proteinExistence type="predicted"/>
<feature type="compositionally biased region" description="Basic residues" evidence="1">
    <location>
        <begin position="775"/>
        <end position="785"/>
    </location>
</feature>
<dbReference type="InterPro" id="IPR011047">
    <property type="entry name" value="Quinoprotein_ADH-like_sf"/>
</dbReference>
<reference evidence="2 3" key="1">
    <citation type="journal article" date="2018" name="MBio">
        <title>Comparative Genomics Reveals the Core Gene Toolbox for the Fungus-Insect Symbiosis.</title>
        <authorList>
            <person name="Wang Y."/>
            <person name="Stata M."/>
            <person name="Wang W."/>
            <person name="Stajich J.E."/>
            <person name="White M.M."/>
            <person name="Moncalvo J.M."/>
        </authorList>
    </citation>
    <scope>NUCLEOTIDE SEQUENCE [LARGE SCALE GENOMIC DNA]</scope>
    <source>
        <strain evidence="2 3">SWE-8-4</strain>
    </source>
</reference>
<dbReference type="SMART" id="SM00320">
    <property type="entry name" value="WD40"/>
    <property type="match status" value="7"/>
</dbReference>
<evidence type="ECO:0000313" key="2">
    <source>
        <dbReference type="EMBL" id="PVU93664.1"/>
    </source>
</evidence>
<gene>
    <name evidence="2" type="ORF">BB561_003119</name>
</gene>
<dbReference type="GO" id="GO:0034455">
    <property type="term" value="C:t-UTP complex"/>
    <property type="evidence" value="ECO:0007669"/>
    <property type="project" value="TreeGrafter"/>
</dbReference>
<dbReference type="GO" id="GO:0032040">
    <property type="term" value="C:small-subunit processome"/>
    <property type="evidence" value="ECO:0007669"/>
    <property type="project" value="TreeGrafter"/>
</dbReference>
<organism evidence="2 3">
    <name type="scientific">Smittium simulii</name>
    <dbReference type="NCBI Taxonomy" id="133385"/>
    <lineage>
        <taxon>Eukaryota</taxon>
        <taxon>Fungi</taxon>
        <taxon>Fungi incertae sedis</taxon>
        <taxon>Zoopagomycota</taxon>
        <taxon>Kickxellomycotina</taxon>
        <taxon>Harpellomycetes</taxon>
        <taxon>Harpellales</taxon>
        <taxon>Legeriomycetaceae</taxon>
        <taxon>Smittium</taxon>
    </lineage>
</organism>
<sequence>MEIHRCRFADYVPKSINSIRFTPKTWSGRPYMAVGRANGDIELWNCVNGFSLERIIPGPTGINLESMVWSHQIELSENDKLLYDTEAEQKSALADIIATPPRLFTAGLNGAIIEWCLSTMLPKTAVDSYGGAVWCMSVNNAQTIIAVGTDDGYVRLFDIADGNLSYLRSLDPIERRILSMCWSNDDSYIYCGSTDGSIRKYDVNKGQIVSRMTTIRGKKDVPLVWSVVMLPDNTLVSGDSRGNVIFWDTLVDVALQFFTSHSADVLCLEYDQTLDAVYASGVDQKVVQFLPSSDYSSVKNDNDLNLNNDNHAEGPKTWVQVGSRRAHTHDIRSIAVNSSNNINAIVSGGVDGRISIIKASKFIHSSQIHMPAFPTNNNVLKISETNQIMIMQMENELKLWKLASNNNTDINSVGKSNSNAQLLIKLQLQTASSIVTSAISSNGRLVAVSDNREVKLFKVIGDFNNPETICLEKIEDFFKINDTIFKSLAELPRFATQLHFTSDNKKLIIATSELILYVISIDERTITSETTQETLYDYEFNTIMANYQHRVPYDTILDDENSNSTVTKDNIHVFLNDLGMLAEKKTSKSYLRSFCSINAISSCLNSRWLATSDTSGKIIITDLSNLSINAELPILENSSTDIPTSVTFVHKADNTDELAIAFSSQKVLLWDILNNSIAEWSVLNPSKDFPQYFKDLKYKISGLVSSVSEPGIIYAWGTDYMVKIDTNISVSSYDLVYDINERQKAQELIVTQVKAEFIKACSDELSFGNGNSGPNKKRKPRRKKAIANNAELPNNGNDTLTKTELHDFSEKEKRSTINGTLDSELAVINFKLESNLDNKPISQVNGTKKSRRLVKKTVEVSSTENNSSASLNEYFNKYFDNNLNETDSKKSLMSNDQDKNGVLSVKRKYSQDTLTSKLKADIRGNNVENIKDEIKAVAISRLLDAGVITENDQFNFSYTKKYNPIMSLGFIAPGKLAIVERPWFDMLSALPPALARKKFGN</sequence>
<dbReference type="Proteomes" id="UP000245383">
    <property type="component" value="Unassembled WGS sequence"/>
</dbReference>